<feature type="region of interest" description="Disordered" evidence="1">
    <location>
        <begin position="120"/>
        <end position="139"/>
    </location>
</feature>
<accession>A0A8J4F9J0</accession>
<feature type="transmembrane region" description="Helical" evidence="2">
    <location>
        <begin position="83"/>
        <end position="107"/>
    </location>
</feature>
<feature type="region of interest" description="Disordered" evidence="1">
    <location>
        <begin position="25"/>
        <end position="46"/>
    </location>
</feature>
<keyword evidence="2" id="KW-0472">Membrane</keyword>
<protein>
    <submittedName>
        <fullName evidence="3">Uncharacterized protein</fullName>
    </submittedName>
</protein>
<keyword evidence="2" id="KW-1133">Transmembrane helix</keyword>
<feature type="transmembrane region" description="Helical" evidence="2">
    <location>
        <begin position="57"/>
        <end position="77"/>
    </location>
</feature>
<comment type="caution">
    <text evidence="3">The sequence shown here is derived from an EMBL/GenBank/DDBJ whole genome shotgun (WGS) entry which is preliminary data.</text>
</comment>
<proteinExistence type="predicted"/>
<evidence type="ECO:0000256" key="1">
    <source>
        <dbReference type="SAM" id="MobiDB-lite"/>
    </source>
</evidence>
<evidence type="ECO:0000256" key="2">
    <source>
        <dbReference type="SAM" id="Phobius"/>
    </source>
</evidence>
<keyword evidence="4" id="KW-1185">Reference proteome</keyword>
<dbReference type="EMBL" id="BNCO01000079">
    <property type="protein sequence ID" value="GIL65875.1"/>
    <property type="molecule type" value="Genomic_DNA"/>
</dbReference>
<keyword evidence="2" id="KW-0812">Transmembrane</keyword>
<name>A0A8J4F9J0_9CHLO</name>
<feature type="compositionally biased region" description="Polar residues" evidence="1">
    <location>
        <begin position="27"/>
        <end position="39"/>
    </location>
</feature>
<feature type="compositionally biased region" description="Low complexity" evidence="1">
    <location>
        <begin position="179"/>
        <end position="201"/>
    </location>
</feature>
<evidence type="ECO:0000313" key="3">
    <source>
        <dbReference type="EMBL" id="GIL65875.1"/>
    </source>
</evidence>
<dbReference type="AlphaFoldDB" id="A0A8J4F9J0"/>
<feature type="region of interest" description="Disordered" evidence="1">
    <location>
        <begin position="149"/>
        <end position="212"/>
    </location>
</feature>
<reference evidence="3" key="1">
    <citation type="journal article" date="2021" name="Proc. Natl. Acad. Sci. U.S.A.">
        <title>Three genomes in the algal genus Volvox reveal the fate of a haploid sex-determining region after a transition to homothallism.</title>
        <authorList>
            <person name="Yamamoto K."/>
            <person name="Hamaji T."/>
            <person name="Kawai-Toyooka H."/>
            <person name="Matsuzaki R."/>
            <person name="Takahashi F."/>
            <person name="Nishimura Y."/>
            <person name="Kawachi M."/>
            <person name="Noguchi H."/>
            <person name="Minakuchi Y."/>
            <person name="Umen J.G."/>
            <person name="Toyoda A."/>
            <person name="Nozaki H."/>
        </authorList>
    </citation>
    <scope>NUCLEOTIDE SEQUENCE</scope>
    <source>
        <strain evidence="3">NIES-3780</strain>
    </source>
</reference>
<evidence type="ECO:0000313" key="4">
    <source>
        <dbReference type="Proteomes" id="UP000747399"/>
    </source>
</evidence>
<gene>
    <name evidence="3" type="ORF">Vafri_19520</name>
</gene>
<sequence>MVKIINGEILADDDPRLQQRHQPDIATPSTIPSETQSVGARQPASPGFSMEAPPLQFVPAGAGFLGLPNAVVFGVLISREIIVAAIIGGIFLGWNKIAVAMILYYLFMAFKSRSPANSQSAAMASHRNGEGAEPPRQQQQDWFTNTLRNYLEGPKPRSRARPGAAASGDRLGTDTRLQGAAQAGAASPPGEAAGPHAGWAAFQGRGNKLGGK</sequence>
<dbReference type="Proteomes" id="UP000747399">
    <property type="component" value="Unassembled WGS sequence"/>
</dbReference>
<organism evidence="3 4">
    <name type="scientific">Volvox africanus</name>
    <dbReference type="NCBI Taxonomy" id="51714"/>
    <lineage>
        <taxon>Eukaryota</taxon>
        <taxon>Viridiplantae</taxon>
        <taxon>Chlorophyta</taxon>
        <taxon>core chlorophytes</taxon>
        <taxon>Chlorophyceae</taxon>
        <taxon>CS clade</taxon>
        <taxon>Chlamydomonadales</taxon>
        <taxon>Volvocaceae</taxon>
        <taxon>Volvox</taxon>
    </lineage>
</organism>